<dbReference type="FunFam" id="3.30.40.10:FF:000187">
    <property type="entry name" value="E3 ubiquitin-protein ligase ATL6"/>
    <property type="match status" value="1"/>
</dbReference>
<dbReference type="PANTHER" id="PTHR14155:SF263">
    <property type="entry name" value="E3 UBIQUITIN-PROTEIN LIGASE ATL6"/>
    <property type="match status" value="1"/>
</dbReference>
<dbReference type="CDD" id="cd16461">
    <property type="entry name" value="RING-H2_EL5-like"/>
    <property type="match status" value="1"/>
</dbReference>
<evidence type="ECO:0000256" key="1">
    <source>
        <dbReference type="ARBA" id="ARBA00000900"/>
    </source>
</evidence>
<dbReference type="OrthoDB" id="8062037at2759"/>
<evidence type="ECO:0000256" key="8">
    <source>
        <dbReference type="ARBA" id="ARBA00022771"/>
    </source>
</evidence>
<protein>
    <recommendedName>
        <fullName evidence="4">RING-type E3 ubiquitin transferase</fullName>
        <ecNumber evidence="4">2.3.2.27</ecNumber>
    </recommendedName>
</protein>
<evidence type="ECO:0000313" key="20">
    <source>
        <dbReference type="Proteomes" id="UP000639772"/>
    </source>
</evidence>
<keyword evidence="11 16" id="KW-1133">Transmembrane helix</keyword>
<comment type="pathway">
    <text evidence="3">Protein modification; protein ubiquitination.</text>
</comment>
<dbReference type="Gene3D" id="3.30.40.10">
    <property type="entry name" value="Zinc/RING finger domain, C3HC4 (zinc finger)"/>
    <property type="match status" value="1"/>
</dbReference>
<organism evidence="19 20">
    <name type="scientific">Vanilla planifolia</name>
    <name type="common">Vanilla</name>
    <dbReference type="NCBI Taxonomy" id="51239"/>
    <lineage>
        <taxon>Eukaryota</taxon>
        <taxon>Viridiplantae</taxon>
        <taxon>Streptophyta</taxon>
        <taxon>Embryophyta</taxon>
        <taxon>Tracheophyta</taxon>
        <taxon>Spermatophyta</taxon>
        <taxon>Magnoliopsida</taxon>
        <taxon>Liliopsida</taxon>
        <taxon>Asparagales</taxon>
        <taxon>Orchidaceae</taxon>
        <taxon>Vanilloideae</taxon>
        <taxon>Vanilleae</taxon>
        <taxon>Vanilla</taxon>
    </lineage>
</organism>
<evidence type="ECO:0000256" key="12">
    <source>
        <dbReference type="ARBA" id="ARBA00023136"/>
    </source>
</evidence>
<keyword evidence="17" id="KW-0732">Signal</keyword>
<dbReference type="GO" id="GO:0008270">
    <property type="term" value="F:zinc ion binding"/>
    <property type="evidence" value="ECO:0007669"/>
    <property type="project" value="UniProtKB-KW"/>
</dbReference>
<proteinExistence type="inferred from homology"/>
<evidence type="ECO:0000256" key="3">
    <source>
        <dbReference type="ARBA" id="ARBA00004906"/>
    </source>
</evidence>
<keyword evidence="8 14" id="KW-0863">Zinc-finger</keyword>
<evidence type="ECO:0000256" key="17">
    <source>
        <dbReference type="SAM" id="SignalP"/>
    </source>
</evidence>
<evidence type="ECO:0000256" key="7">
    <source>
        <dbReference type="ARBA" id="ARBA00022723"/>
    </source>
</evidence>
<comment type="similarity">
    <text evidence="13">Belongs to the RING-type zinc finger family. ATL subfamily.</text>
</comment>
<name>A0A835S7L7_VANPL</name>
<comment type="subcellular location">
    <subcellularLocation>
        <location evidence="2">Membrane</location>
        <topology evidence="2">Single-pass membrane protein</topology>
    </subcellularLocation>
</comment>
<evidence type="ECO:0000256" key="10">
    <source>
        <dbReference type="ARBA" id="ARBA00022833"/>
    </source>
</evidence>
<evidence type="ECO:0000256" key="4">
    <source>
        <dbReference type="ARBA" id="ARBA00012483"/>
    </source>
</evidence>
<evidence type="ECO:0000256" key="11">
    <source>
        <dbReference type="ARBA" id="ARBA00022989"/>
    </source>
</evidence>
<evidence type="ECO:0000256" key="5">
    <source>
        <dbReference type="ARBA" id="ARBA00022679"/>
    </source>
</evidence>
<dbReference type="PANTHER" id="PTHR14155">
    <property type="entry name" value="RING FINGER DOMAIN-CONTAINING"/>
    <property type="match status" value="1"/>
</dbReference>
<dbReference type="SUPFAM" id="SSF57850">
    <property type="entry name" value="RING/U-box"/>
    <property type="match status" value="1"/>
</dbReference>
<dbReference type="InterPro" id="IPR013083">
    <property type="entry name" value="Znf_RING/FYVE/PHD"/>
</dbReference>
<dbReference type="Proteomes" id="UP000639772">
    <property type="component" value="Chromosome 1"/>
</dbReference>
<gene>
    <name evidence="19" type="ORF">HPP92_001957</name>
</gene>
<comment type="caution">
    <text evidence="19">The sequence shown here is derived from an EMBL/GenBank/DDBJ whole genome shotgun (WGS) entry which is preliminary data.</text>
</comment>
<dbReference type="GO" id="GO:0061630">
    <property type="term" value="F:ubiquitin protein ligase activity"/>
    <property type="evidence" value="ECO:0007669"/>
    <property type="project" value="UniProtKB-EC"/>
</dbReference>
<accession>A0A835S7L7</accession>
<evidence type="ECO:0000313" key="19">
    <source>
        <dbReference type="EMBL" id="KAG0501885.1"/>
    </source>
</evidence>
<evidence type="ECO:0000256" key="6">
    <source>
        <dbReference type="ARBA" id="ARBA00022692"/>
    </source>
</evidence>
<keyword evidence="6 16" id="KW-0812">Transmembrane</keyword>
<evidence type="ECO:0000256" key="15">
    <source>
        <dbReference type="SAM" id="MobiDB-lite"/>
    </source>
</evidence>
<feature type="region of interest" description="Disordered" evidence="15">
    <location>
        <begin position="325"/>
        <end position="357"/>
    </location>
</feature>
<evidence type="ECO:0000256" key="2">
    <source>
        <dbReference type="ARBA" id="ARBA00004167"/>
    </source>
</evidence>
<feature type="chain" id="PRO_5032486446" description="RING-type E3 ubiquitin transferase" evidence="17">
    <location>
        <begin position="33"/>
        <end position="364"/>
    </location>
</feature>
<evidence type="ECO:0000256" key="13">
    <source>
        <dbReference type="ARBA" id="ARBA00024209"/>
    </source>
</evidence>
<evidence type="ECO:0000256" key="16">
    <source>
        <dbReference type="SAM" id="Phobius"/>
    </source>
</evidence>
<dbReference type="Pfam" id="PF13639">
    <property type="entry name" value="zf-RING_2"/>
    <property type="match status" value="1"/>
</dbReference>
<dbReference type="PROSITE" id="PS50089">
    <property type="entry name" value="ZF_RING_2"/>
    <property type="match status" value="1"/>
</dbReference>
<sequence length="364" mass="39706">MAASGRRQISPPPNPTYLVFSVLLLATSPAAAQIASSKPTTGDDSPYNASVSPALAILVVAIVSTFFLIGFFSLYFRRCTGDRSAVVPSALVGITGVRSRNGVTQEGLDPALLDTFPTMVYSGVKKHKQGKEPLECAVCLCEFEEDDVLRLLPRCSHVFHRDCIDIWLATHVTCPVCRSNLAEVDPIAEADHVAIPIGELADREAELSDLVRIGSQRREVAVTATRSRLGSVRRMPMNSRSTEDWAAAIAEGNGERFRLRIPEDVRRELLAADRLRRSASLAVFPSRGERSSRRGYREGASRGWRSLRLGRSGRWPFLGRSSSTVRGRAESVSDGSSTRGRNGDGSRKTEVGETSTVEHVVVKI</sequence>
<reference evidence="19 20" key="1">
    <citation type="journal article" date="2020" name="Nat. Food">
        <title>A phased Vanilla planifolia genome enables genetic improvement of flavour and production.</title>
        <authorList>
            <person name="Hasing T."/>
            <person name="Tang H."/>
            <person name="Brym M."/>
            <person name="Khazi F."/>
            <person name="Huang T."/>
            <person name="Chambers A.H."/>
        </authorList>
    </citation>
    <scope>NUCLEOTIDE SEQUENCE [LARGE SCALE GENOMIC DNA]</scope>
    <source>
        <tissue evidence="19">Leaf</tissue>
    </source>
</reference>
<comment type="catalytic activity">
    <reaction evidence="1">
        <text>S-ubiquitinyl-[E2 ubiquitin-conjugating enzyme]-L-cysteine + [acceptor protein]-L-lysine = [E2 ubiquitin-conjugating enzyme]-L-cysteine + N(6)-ubiquitinyl-[acceptor protein]-L-lysine.</text>
        <dbReference type="EC" id="2.3.2.27"/>
    </reaction>
</comment>
<evidence type="ECO:0000256" key="14">
    <source>
        <dbReference type="PROSITE-ProRule" id="PRU00175"/>
    </source>
</evidence>
<dbReference type="InterPro" id="IPR053238">
    <property type="entry name" value="RING-H2_zinc_finger"/>
</dbReference>
<keyword evidence="10" id="KW-0862">Zinc</keyword>
<keyword evidence="9" id="KW-0833">Ubl conjugation pathway</keyword>
<dbReference type="EMBL" id="JADCNM010000001">
    <property type="protein sequence ID" value="KAG0501885.1"/>
    <property type="molecule type" value="Genomic_DNA"/>
</dbReference>
<keyword evidence="12 16" id="KW-0472">Membrane</keyword>
<dbReference type="InterPro" id="IPR001841">
    <property type="entry name" value="Znf_RING"/>
</dbReference>
<dbReference type="GO" id="GO:0016020">
    <property type="term" value="C:membrane"/>
    <property type="evidence" value="ECO:0007669"/>
    <property type="project" value="UniProtKB-SubCell"/>
</dbReference>
<feature type="compositionally biased region" description="Basic and acidic residues" evidence="15">
    <location>
        <begin position="341"/>
        <end position="351"/>
    </location>
</feature>
<dbReference type="EC" id="2.3.2.27" evidence="4"/>
<dbReference type="SMART" id="SM00184">
    <property type="entry name" value="RING"/>
    <property type="match status" value="1"/>
</dbReference>
<dbReference type="AlphaFoldDB" id="A0A835S7L7"/>
<keyword evidence="7" id="KW-0479">Metal-binding</keyword>
<keyword evidence="5" id="KW-0808">Transferase</keyword>
<evidence type="ECO:0000259" key="18">
    <source>
        <dbReference type="PROSITE" id="PS50089"/>
    </source>
</evidence>
<evidence type="ECO:0000256" key="9">
    <source>
        <dbReference type="ARBA" id="ARBA00022786"/>
    </source>
</evidence>
<feature type="signal peptide" evidence="17">
    <location>
        <begin position="1"/>
        <end position="32"/>
    </location>
</feature>
<feature type="domain" description="RING-type" evidence="18">
    <location>
        <begin position="136"/>
        <end position="178"/>
    </location>
</feature>
<feature type="transmembrane region" description="Helical" evidence="16">
    <location>
        <begin position="56"/>
        <end position="76"/>
    </location>
</feature>